<feature type="domain" description="DNA2/NAM7 helicase-like C-terminal" evidence="1">
    <location>
        <begin position="7"/>
        <end position="50"/>
    </location>
</feature>
<dbReference type="Proteomes" id="UP001161017">
    <property type="component" value="Unassembled WGS sequence"/>
</dbReference>
<name>A0AA43QIG0_9LECA</name>
<evidence type="ECO:0000259" key="1">
    <source>
        <dbReference type="Pfam" id="PF13087"/>
    </source>
</evidence>
<reference evidence="2" key="1">
    <citation type="journal article" date="2023" name="Genome Biol. Evol.">
        <title>First Whole Genome Sequence and Flow Cytometry Genome Size Data for the Lichen-Forming Fungus Ramalina farinacea (Ascomycota).</title>
        <authorList>
            <person name="Llewellyn T."/>
            <person name="Mian S."/>
            <person name="Hill R."/>
            <person name="Leitch I.J."/>
            <person name="Gaya E."/>
        </authorList>
    </citation>
    <scope>NUCLEOTIDE SEQUENCE</scope>
    <source>
        <strain evidence="2">LIQ254RAFAR</strain>
    </source>
</reference>
<proteinExistence type="predicted"/>
<protein>
    <recommendedName>
        <fullName evidence="1">DNA2/NAM7 helicase-like C-terminal domain-containing protein</fullName>
    </recommendedName>
</protein>
<dbReference type="Gene3D" id="3.40.50.300">
    <property type="entry name" value="P-loop containing nucleotide triphosphate hydrolases"/>
    <property type="match status" value="1"/>
</dbReference>
<organism evidence="2 3">
    <name type="scientific">Ramalina farinacea</name>
    <dbReference type="NCBI Taxonomy" id="258253"/>
    <lineage>
        <taxon>Eukaryota</taxon>
        <taxon>Fungi</taxon>
        <taxon>Dikarya</taxon>
        <taxon>Ascomycota</taxon>
        <taxon>Pezizomycotina</taxon>
        <taxon>Lecanoromycetes</taxon>
        <taxon>OSLEUM clade</taxon>
        <taxon>Lecanoromycetidae</taxon>
        <taxon>Lecanorales</taxon>
        <taxon>Lecanorineae</taxon>
        <taxon>Ramalinaceae</taxon>
        <taxon>Ramalina</taxon>
    </lineage>
</organism>
<evidence type="ECO:0000313" key="3">
    <source>
        <dbReference type="Proteomes" id="UP001161017"/>
    </source>
</evidence>
<dbReference type="AlphaFoldDB" id="A0AA43QIG0"/>
<evidence type="ECO:0000313" key="2">
    <source>
        <dbReference type="EMBL" id="MDI1487105.1"/>
    </source>
</evidence>
<dbReference type="InterPro" id="IPR041679">
    <property type="entry name" value="DNA2/NAM7-like_C"/>
</dbReference>
<gene>
    <name evidence="2" type="ORF">OHK93_006373</name>
</gene>
<keyword evidence="3" id="KW-1185">Reference proteome</keyword>
<accession>A0AA43QIG0</accession>
<sequence length="224" mass="25199">MSIKNSKRVVIVDLVIARARKGKTGFVQNYRRLNVALTRGRDCTIVVADEDCRQEVNKRFLEKQEERKAQAGSGESGFSGDMKSALTRTFKFYASKDSVVEISALSTFGSMTSPECLQDVAKRFLDKHAERQAQEGDPGQPQEGADDVNVARGMKSTLLALFKFYAGTNSVVELSASELNGYDLAEGIDFTEAEDTGRIYLGFRICHKECRLWPWSCYYERLYE</sequence>
<comment type="caution">
    <text evidence="2">The sequence shown here is derived from an EMBL/GenBank/DDBJ whole genome shotgun (WGS) entry which is preliminary data.</text>
</comment>
<dbReference type="InterPro" id="IPR027417">
    <property type="entry name" value="P-loop_NTPase"/>
</dbReference>
<dbReference type="Pfam" id="PF13087">
    <property type="entry name" value="AAA_12"/>
    <property type="match status" value="1"/>
</dbReference>
<dbReference type="EMBL" id="JAPUFD010000005">
    <property type="protein sequence ID" value="MDI1487105.1"/>
    <property type="molecule type" value="Genomic_DNA"/>
</dbReference>